<reference evidence="9 10" key="1">
    <citation type="submission" date="2023-02" db="EMBL/GenBank/DDBJ databases">
        <title>Genome sequence of Lacticaseibacillus sp. KACC 23028.</title>
        <authorList>
            <person name="Kim S."/>
            <person name="Heo J."/>
            <person name="Kwon S.-W."/>
        </authorList>
    </citation>
    <scope>NUCLEOTIDE SEQUENCE [LARGE SCALE GENOMIC DNA]</scope>
    <source>
        <strain evidence="9 10">KACC 23028</strain>
    </source>
</reference>
<evidence type="ECO:0000256" key="1">
    <source>
        <dbReference type="ARBA" id="ARBA00007039"/>
    </source>
</evidence>
<dbReference type="GO" id="GO:0008233">
    <property type="term" value="F:peptidase activity"/>
    <property type="evidence" value="ECO:0007669"/>
    <property type="project" value="UniProtKB-KW"/>
</dbReference>
<evidence type="ECO:0000256" key="3">
    <source>
        <dbReference type="ARBA" id="ARBA00022670"/>
    </source>
</evidence>
<organism evidence="9 10">
    <name type="scientific">Lacticaseibacillus pabuli</name>
    <dbReference type="NCBI Taxonomy" id="3025672"/>
    <lineage>
        <taxon>Bacteria</taxon>
        <taxon>Bacillati</taxon>
        <taxon>Bacillota</taxon>
        <taxon>Bacilli</taxon>
        <taxon>Lactobacillales</taxon>
        <taxon>Lactobacillaceae</taxon>
        <taxon>Lacticaseibacillus</taxon>
    </lineage>
</organism>
<dbReference type="GO" id="GO:0006508">
    <property type="term" value="P:proteolysis"/>
    <property type="evidence" value="ECO:0007669"/>
    <property type="project" value="UniProtKB-KW"/>
</dbReference>
<dbReference type="InterPro" id="IPR001907">
    <property type="entry name" value="ClpP"/>
</dbReference>
<keyword evidence="4" id="KW-0378">Hydrolase</keyword>
<protein>
    <recommendedName>
        <fullName evidence="6">ATP-dependent Clp protease proteolytic subunit</fullName>
    </recommendedName>
</protein>
<dbReference type="EMBL" id="CP117884">
    <property type="protein sequence ID" value="WDF81819.1"/>
    <property type="molecule type" value="Genomic_DNA"/>
</dbReference>
<keyword evidence="5" id="KW-0720">Serine protease</keyword>
<dbReference type="PANTHER" id="PTHR10381:SF70">
    <property type="entry name" value="ATP-DEPENDENT CLP PROTEASE PROTEOLYTIC SUBUNIT"/>
    <property type="match status" value="1"/>
</dbReference>
<dbReference type="InterPro" id="IPR023562">
    <property type="entry name" value="ClpP/TepA"/>
</dbReference>
<evidence type="ECO:0000259" key="8">
    <source>
        <dbReference type="Pfam" id="PF17936"/>
    </source>
</evidence>
<feature type="region of interest" description="Disordered" evidence="7">
    <location>
        <begin position="260"/>
        <end position="292"/>
    </location>
</feature>
<dbReference type="PRINTS" id="PR00127">
    <property type="entry name" value="CLPPROTEASEP"/>
</dbReference>
<dbReference type="Pfam" id="PF00574">
    <property type="entry name" value="CLP_protease"/>
    <property type="match status" value="1"/>
</dbReference>
<dbReference type="Proteomes" id="UP001220377">
    <property type="component" value="Chromosome"/>
</dbReference>
<evidence type="ECO:0000256" key="6">
    <source>
        <dbReference type="RuleBase" id="RU003567"/>
    </source>
</evidence>
<evidence type="ECO:0000256" key="2">
    <source>
        <dbReference type="ARBA" id="ARBA00022490"/>
    </source>
</evidence>
<dbReference type="InterPro" id="IPR041498">
    <property type="entry name" value="Big_6"/>
</dbReference>
<name>A0ABY7WS15_9LACO</name>
<dbReference type="PANTHER" id="PTHR10381">
    <property type="entry name" value="ATP-DEPENDENT CLP PROTEASE PROTEOLYTIC SUBUNIT"/>
    <property type="match status" value="1"/>
</dbReference>
<comment type="similarity">
    <text evidence="1 6">Belongs to the peptidase S14 family.</text>
</comment>
<evidence type="ECO:0000256" key="7">
    <source>
        <dbReference type="SAM" id="MobiDB-lite"/>
    </source>
</evidence>
<dbReference type="InterPro" id="IPR029045">
    <property type="entry name" value="ClpP/crotonase-like_dom_sf"/>
</dbReference>
<gene>
    <name evidence="9" type="ORF">PQ472_07755</name>
</gene>
<dbReference type="NCBIfam" id="NF045542">
    <property type="entry name" value="Clp_rel_HeadMat"/>
    <property type="match status" value="1"/>
</dbReference>
<dbReference type="RefSeq" id="WP_274258829.1">
    <property type="nucleotide sequence ID" value="NZ_CP117884.1"/>
</dbReference>
<evidence type="ECO:0000313" key="9">
    <source>
        <dbReference type="EMBL" id="WDF81819.1"/>
    </source>
</evidence>
<dbReference type="Pfam" id="PF17936">
    <property type="entry name" value="Big_6"/>
    <property type="match status" value="1"/>
</dbReference>
<keyword evidence="3 9" id="KW-0645">Protease</keyword>
<evidence type="ECO:0000313" key="10">
    <source>
        <dbReference type="Proteomes" id="UP001220377"/>
    </source>
</evidence>
<dbReference type="Gene3D" id="3.90.226.10">
    <property type="entry name" value="2-enoyl-CoA Hydratase, Chain A, domain 1"/>
    <property type="match status" value="1"/>
</dbReference>
<keyword evidence="10" id="KW-1185">Reference proteome</keyword>
<feature type="domain" description="Bacterial Ig" evidence="8">
    <location>
        <begin position="206"/>
        <end position="274"/>
    </location>
</feature>
<evidence type="ECO:0000256" key="4">
    <source>
        <dbReference type="ARBA" id="ARBA00022801"/>
    </source>
</evidence>
<evidence type="ECO:0000256" key="5">
    <source>
        <dbReference type="ARBA" id="ARBA00022825"/>
    </source>
</evidence>
<keyword evidence="2" id="KW-0963">Cytoplasm</keyword>
<sequence length="327" mass="35085">MTKIQIKGPIVNDDMGPVYDYIKRPATYPKKVADQLPTDGSDVEIDINSGGGLVDSGSEIYTTLRSYPGHVTANVVGRAASAASIVAMGADEVRMSPVASLMIHNVKAETMGDNREHAEASKMLTSANEALATAYEQKTGMNEEDILNLMKNTTWLNAKAAIKQGFADGMMFEDDEDLALTASLEDLMTPEQLAMGREMMAQENKPTPPTINVSATGITGKALADAYIKADNRAGKQIADGKAGSDGAFSLKVALKPGDQVRVTQTTDDGTSKPAVAELPGKATGDDDKKNDQLVTELKAELDKVQAELNNLKLKRESQNKWDDPFF</sequence>
<dbReference type="CDD" id="cd07016">
    <property type="entry name" value="S14_ClpP_1"/>
    <property type="match status" value="1"/>
</dbReference>
<accession>A0ABY7WS15</accession>
<dbReference type="SUPFAM" id="SSF52096">
    <property type="entry name" value="ClpP/crotonase"/>
    <property type="match status" value="1"/>
</dbReference>
<proteinExistence type="inferred from homology"/>